<keyword evidence="1" id="KW-0597">Phosphoprotein</keyword>
<feature type="domain" description="Response regulatory" evidence="3">
    <location>
        <begin position="150"/>
        <end position="266"/>
    </location>
</feature>
<protein>
    <recommendedName>
        <fullName evidence="3">Response regulatory domain-containing protein</fullName>
    </recommendedName>
</protein>
<feature type="modified residue" description="4-aspartylphosphate" evidence="1">
    <location>
        <position position="199"/>
    </location>
</feature>
<dbReference type="InterPro" id="IPR011006">
    <property type="entry name" value="CheY-like_superfamily"/>
</dbReference>
<sequence>MEEGASLASASARVLLGNCGRALAFGASCVCFVGTVVSLVLQDWFYAGVNPLACFALAITFLALYVSLRIFALQEEQGTLQESRYLKLWGRIESTSEDAAASAAGANQGVARLIEVLGEAYKSRAQEYPSNLPTKIPRLYSELREAGSGLVLWVDDEPESVVWERAALSEVGIRSVCVTTTDDAYRLIADNDFDVIVTDMGRPDSRRAGYELLDGLRSWGDKTRVLVYSSSKKPEHVAEVLEHHGQGATNNPLEIIELVALQLRLANEERVNRQPLAH</sequence>
<keyword evidence="2" id="KW-0472">Membrane</keyword>
<evidence type="ECO:0000256" key="1">
    <source>
        <dbReference type="PROSITE-ProRule" id="PRU00169"/>
    </source>
</evidence>
<evidence type="ECO:0000259" key="3">
    <source>
        <dbReference type="PROSITE" id="PS50110"/>
    </source>
</evidence>
<dbReference type="Gene3D" id="3.40.50.2300">
    <property type="match status" value="1"/>
</dbReference>
<evidence type="ECO:0000256" key="2">
    <source>
        <dbReference type="SAM" id="Phobius"/>
    </source>
</evidence>
<dbReference type="InterPro" id="IPR001789">
    <property type="entry name" value="Sig_transdc_resp-reg_receiver"/>
</dbReference>
<reference evidence="4 5" key="1">
    <citation type="submission" date="2018-01" db="EMBL/GenBank/DDBJ databases">
        <title>Glutamicibacter soli strain NHPC-3 Whole genome sequence and assembly.</title>
        <authorList>
            <person name="Choudhury P."/>
            <person name="Gupta D."/>
            <person name="Sengupta K."/>
            <person name="Jawed A."/>
            <person name="Sultana N."/>
            <person name="Saha P."/>
        </authorList>
    </citation>
    <scope>NUCLEOTIDE SEQUENCE [LARGE SCALE GENOMIC DNA]</scope>
    <source>
        <strain evidence="4 5">NHPC-3</strain>
    </source>
</reference>
<keyword evidence="5" id="KW-1185">Reference proteome</keyword>
<evidence type="ECO:0000313" key="4">
    <source>
        <dbReference type="EMBL" id="RBM04335.1"/>
    </source>
</evidence>
<comment type="caution">
    <text evidence="4">The sequence shown here is derived from an EMBL/GenBank/DDBJ whole genome shotgun (WGS) entry which is preliminary data.</text>
</comment>
<dbReference type="AlphaFoldDB" id="A0A365YNP3"/>
<dbReference type="PROSITE" id="PS50110">
    <property type="entry name" value="RESPONSE_REGULATORY"/>
    <property type="match status" value="1"/>
</dbReference>
<dbReference type="EMBL" id="POAF01000001">
    <property type="protein sequence ID" value="RBM04335.1"/>
    <property type="molecule type" value="Genomic_DNA"/>
</dbReference>
<keyword evidence="2" id="KW-0812">Transmembrane</keyword>
<dbReference type="SUPFAM" id="SSF52172">
    <property type="entry name" value="CheY-like"/>
    <property type="match status" value="1"/>
</dbReference>
<feature type="transmembrane region" description="Helical" evidence="2">
    <location>
        <begin position="47"/>
        <end position="68"/>
    </location>
</feature>
<gene>
    <name evidence="4" type="ORF">C1H84_03445</name>
</gene>
<accession>A0A365YNP3</accession>
<dbReference type="CDD" id="cd00156">
    <property type="entry name" value="REC"/>
    <property type="match status" value="1"/>
</dbReference>
<evidence type="ECO:0000313" key="5">
    <source>
        <dbReference type="Proteomes" id="UP000252167"/>
    </source>
</evidence>
<feature type="transmembrane region" description="Helical" evidence="2">
    <location>
        <begin position="22"/>
        <end position="41"/>
    </location>
</feature>
<keyword evidence="2" id="KW-1133">Transmembrane helix</keyword>
<dbReference type="Pfam" id="PF00072">
    <property type="entry name" value="Response_reg"/>
    <property type="match status" value="1"/>
</dbReference>
<name>A0A365YNP3_9MICC</name>
<dbReference type="GO" id="GO:0000160">
    <property type="term" value="P:phosphorelay signal transduction system"/>
    <property type="evidence" value="ECO:0007669"/>
    <property type="project" value="InterPro"/>
</dbReference>
<dbReference type="Proteomes" id="UP000252167">
    <property type="component" value="Unassembled WGS sequence"/>
</dbReference>
<organism evidence="4 5">
    <name type="scientific">Glutamicibacter soli</name>
    <dbReference type="NCBI Taxonomy" id="453836"/>
    <lineage>
        <taxon>Bacteria</taxon>
        <taxon>Bacillati</taxon>
        <taxon>Actinomycetota</taxon>
        <taxon>Actinomycetes</taxon>
        <taxon>Micrococcales</taxon>
        <taxon>Micrococcaceae</taxon>
        <taxon>Glutamicibacter</taxon>
    </lineage>
</organism>
<proteinExistence type="predicted"/>
<dbReference type="SMART" id="SM00448">
    <property type="entry name" value="REC"/>
    <property type="match status" value="1"/>
</dbReference>